<sequence length="245" mass="26161">MVRRMPRQMHHPPPQPPHPKHRIILPQQIKHPFILGPLHAIPLPKQTLHLPNPPPNTHRRRRHHTIIVPTLRRRQPPLQVEGRREVVGVSVGFEDVGDGVAAGVDEGEEGVGGGGGHGAGGGVVVQYRVDDGCCVGRWVGDEVLPGAGLRVEEAVDGGLWGFGGWGGGGGGGGGEDSHLESRLESQEDINGDKPDTTGSPDVKVDSAYRGSTYKSPSRGPDRSQGLVPAPADSRESRLRSSKRFS</sequence>
<dbReference type="AlphaFoldDB" id="Q2HHM6"/>
<dbReference type="Proteomes" id="UP000001056">
    <property type="component" value="Unassembled WGS sequence"/>
</dbReference>
<dbReference type="EMBL" id="CH408029">
    <property type="protein sequence ID" value="EAQ92043.1"/>
    <property type="molecule type" value="Genomic_DNA"/>
</dbReference>
<proteinExistence type="predicted"/>
<accession>Q2HHM6</accession>
<reference evidence="3" key="1">
    <citation type="journal article" date="2015" name="Genome Announc.">
        <title>Draft genome sequence of the cellulolytic fungus Chaetomium globosum.</title>
        <authorList>
            <person name="Cuomo C.A."/>
            <person name="Untereiner W.A."/>
            <person name="Ma L.-J."/>
            <person name="Grabherr M."/>
            <person name="Birren B.W."/>
        </authorList>
    </citation>
    <scope>NUCLEOTIDE SEQUENCE [LARGE SCALE GENOMIC DNA]</scope>
    <source>
        <strain evidence="3">ATCC 6205 / CBS 148.51 / DSM 1962 / NBRC 6347 / NRRL 1970</strain>
    </source>
</reference>
<protein>
    <submittedName>
        <fullName evidence="2">Uncharacterized protein</fullName>
    </submittedName>
</protein>
<evidence type="ECO:0000256" key="1">
    <source>
        <dbReference type="SAM" id="MobiDB-lite"/>
    </source>
</evidence>
<evidence type="ECO:0000313" key="3">
    <source>
        <dbReference type="Proteomes" id="UP000001056"/>
    </source>
</evidence>
<gene>
    <name evidence="2" type="ORF">CHGG_00278</name>
</gene>
<dbReference type="GeneID" id="4387336"/>
<dbReference type="InParanoid" id="Q2HHM6"/>
<feature type="region of interest" description="Disordered" evidence="1">
    <location>
        <begin position="1"/>
        <end position="21"/>
    </location>
</feature>
<feature type="compositionally biased region" description="Basic and acidic residues" evidence="1">
    <location>
        <begin position="175"/>
        <end position="195"/>
    </location>
</feature>
<evidence type="ECO:0000313" key="2">
    <source>
        <dbReference type="EMBL" id="EAQ92043.1"/>
    </source>
</evidence>
<dbReference type="HOGENOM" id="CLU_1133463_0_0_1"/>
<feature type="compositionally biased region" description="Basic residues" evidence="1">
    <location>
        <begin position="1"/>
        <end position="10"/>
    </location>
</feature>
<name>Q2HHM6_CHAGB</name>
<keyword evidence="3" id="KW-1185">Reference proteome</keyword>
<dbReference type="VEuPathDB" id="FungiDB:CHGG_00278"/>
<feature type="region of interest" description="Disordered" evidence="1">
    <location>
        <begin position="166"/>
        <end position="245"/>
    </location>
</feature>
<organism evidence="2 3">
    <name type="scientific">Chaetomium globosum (strain ATCC 6205 / CBS 148.51 / DSM 1962 / NBRC 6347 / NRRL 1970)</name>
    <name type="common">Soil fungus</name>
    <dbReference type="NCBI Taxonomy" id="306901"/>
    <lineage>
        <taxon>Eukaryota</taxon>
        <taxon>Fungi</taxon>
        <taxon>Dikarya</taxon>
        <taxon>Ascomycota</taxon>
        <taxon>Pezizomycotina</taxon>
        <taxon>Sordariomycetes</taxon>
        <taxon>Sordariomycetidae</taxon>
        <taxon>Sordariales</taxon>
        <taxon>Chaetomiaceae</taxon>
        <taxon>Chaetomium</taxon>
    </lineage>
</organism>
<dbReference type="RefSeq" id="XP_001219499.1">
    <property type="nucleotide sequence ID" value="XM_001219498.1"/>
</dbReference>